<dbReference type="Gene3D" id="2.60.120.920">
    <property type="match status" value="1"/>
</dbReference>
<sequence length="83" mass="9760">SYKKTDTFIDSSYIDRLLDWNNGSVWYKQQPKEGNQGFRDNDTVSLEMNCDKHTLTFFVNDIQQPVYITGINEIWAALAQFFK</sequence>
<proteinExistence type="predicted"/>
<organism evidence="1 2">
    <name type="scientific">Streblomastix strix</name>
    <dbReference type="NCBI Taxonomy" id="222440"/>
    <lineage>
        <taxon>Eukaryota</taxon>
        <taxon>Metamonada</taxon>
        <taxon>Preaxostyla</taxon>
        <taxon>Oxymonadida</taxon>
        <taxon>Streblomastigidae</taxon>
        <taxon>Streblomastix</taxon>
    </lineage>
</organism>
<evidence type="ECO:0008006" key="3">
    <source>
        <dbReference type="Google" id="ProtNLM"/>
    </source>
</evidence>
<protein>
    <recommendedName>
        <fullName evidence="3">SPRY domain-containing protein</fullName>
    </recommendedName>
</protein>
<reference evidence="1 2" key="1">
    <citation type="submission" date="2019-03" db="EMBL/GenBank/DDBJ databases">
        <title>Single cell metagenomics reveals metabolic interactions within the superorganism composed of flagellate Streblomastix strix and complex community of Bacteroidetes bacteria on its surface.</title>
        <authorList>
            <person name="Treitli S.C."/>
            <person name="Kolisko M."/>
            <person name="Husnik F."/>
            <person name="Keeling P."/>
            <person name="Hampl V."/>
        </authorList>
    </citation>
    <scope>NUCLEOTIDE SEQUENCE [LARGE SCALE GENOMIC DNA]</scope>
    <source>
        <strain evidence="1">ST1C</strain>
    </source>
</reference>
<gene>
    <name evidence="1" type="ORF">EZS28_041587</name>
</gene>
<name>A0A5J4TZM2_9EUKA</name>
<evidence type="ECO:0000313" key="2">
    <source>
        <dbReference type="Proteomes" id="UP000324800"/>
    </source>
</evidence>
<evidence type="ECO:0000313" key="1">
    <source>
        <dbReference type="EMBL" id="KAA6362885.1"/>
    </source>
</evidence>
<dbReference type="AlphaFoldDB" id="A0A5J4TZM2"/>
<comment type="caution">
    <text evidence="1">The sequence shown here is derived from an EMBL/GenBank/DDBJ whole genome shotgun (WGS) entry which is preliminary data.</text>
</comment>
<dbReference type="InterPro" id="IPR043136">
    <property type="entry name" value="B30.2/SPRY_sf"/>
</dbReference>
<dbReference type="Proteomes" id="UP000324800">
    <property type="component" value="Unassembled WGS sequence"/>
</dbReference>
<accession>A0A5J4TZM2</accession>
<dbReference type="EMBL" id="SNRW01023603">
    <property type="protein sequence ID" value="KAA6362885.1"/>
    <property type="molecule type" value="Genomic_DNA"/>
</dbReference>
<feature type="non-terminal residue" evidence="1">
    <location>
        <position position="1"/>
    </location>
</feature>